<feature type="region of interest" description="Disordered" evidence="1">
    <location>
        <begin position="1"/>
        <end position="42"/>
    </location>
</feature>
<dbReference type="RefSeq" id="WP_377464571.1">
    <property type="nucleotide sequence ID" value="NZ_JBHUOP010000001.1"/>
</dbReference>
<keyword evidence="3" id="KW-1185">Reference proteome</keyword>
<sequence>MTEQFTDTGANMDGGTGSSDAEESVDAVQQTDAEQNAAAAQVAETVRGADGESLGAFNETPALEEDQSFLFPGDKGQLEYDARRVFALLLQRRFIEAAEDKWAWDTILRHQNLLESRFHDMFLGLVVDREYGVAYKTQIRQEELNIPILLRDDSYKRAETVILIYLRSTFRQQVGMGEGAAFVDRDDLVNHAMSFFASDETNLAARQREVGAGIDQLAREGILKEASQERYRISPIIEVLMPLDRIQELTAWIEQRLAAGVTSVADDSEDDDLENDLVDSVVVEEVGFDLEEAGVHEPLVELAGDNETVGAGGKHAAGDVPNADEEPSVLDGLSGVDTSDAVDLQEVGD</sequence>
<comment type="caution">
    <text evidence="2">The sequence shown here is derived from an EMBL/GenBank/DDBJ whole genome shotgun (WGS) entry which is preliminary data.</text>
</comment>
<dbReference type="InterPro" id="IPR025449">
    <property type="entry name" value="JetB"/>
</dbReference>
<evidence type="ECO:0000313" key="2">
    <source>
        <dbReference type="EMBL" id="MFD2839144.1"/>
    </source>
</evidence>
<name>A0ABW5XCQ4_9MICO</name>
<accession>A0ABW5XCQ4</accession>
<protein>
    <submittedName>
        <fullName evidence="2">DUF4194 domain-containing protein</fullName>
    </submittedName>
</protein>
<organism evidence="2 3">
    <name type="scientific">Populibacterium corticicola</name>
    <dbReference type="NCBI Taxonomy" id="1812826"/>
    <lineage>
        <taxon>Bacteria</taxon>
        <taxon>Bacillati</taxon>
        <taxon>Actinomycetota</taxon>
        <taxon>Actinomycetes</taxon>
        <taxon>Micrococcales</taxon>
        <taxon>Jonesiaceae</taxon>
        <taxon>Populibacterium</taxon>
    </lineage>
</organism>
<dbReference type="Pfam" id="PF13835">
    <property type="entry name" value="DUF4194"/>
    <property type="match status" value="1"/>
</dbReference>
<dbReference type="Proteomes" id="UP001597391">
    <property type="component" value="Unassembled WGS sequence"/>
</dbReference>
<dbReference type="EMBL" id="JBHUOP010000001">
    <property type="protein sequence ID" value="MFD2839144.1"/>
    <property type="molecule type" value="Genomic_DNA"/>
</dbReference>
<gene>
    <name evidence="2" type="ORF">ACFSYH_00955</name>
</gene>
<feature type="compositionally biased region" description="Low complexity" evidence="1">
    <location>
        <begin position="29"/>
        <end position="42"/>
    </location>
</feature>
<feature type="region of interest" description="Disordered" evidence="1">
    <location>
        <begin position="306"/>
        <end position="349"/>
    </location>
</feature>
<proteinExistence type="predicted"/>
<evidence type="ECO:0000256" key="1">
    <source>
        <dbReference type="SAM" id="MobiDB-lite"/>
    </source>
</evidence>
<evidence type="ECO:0000313" key="3">
    <source>
        <dbReference type="Proteomes" id="UP001597391"/>
    </source>
</evidence>
<reference evidence="3" key="1">
    <citation type="journal article" date="2019" name="Int. J. Syst. Evol. Microbiol.">
        <title>The Global Catalogue of Microorganisms (GCM) 10K type strain sequencing project: providing services to taxonomists for standard genome sequencing and annotation.</title>
        <authorList>
            <consortium name="The Broad Institute Genomics Platform"/>
            <consortium name="The Broad Institute Genome Sequencing Center for Infectious Disease"/>
            <person name="Wu L."/>
            <person name="Ma J."/>
        </authorList>
    </citation>
    <scope>NUCLEOTIDE SEQUENCE [LARGE SCALE GENOMIC DNA]</scope>
    <source>
        <strain evidence="3">KCTC 33576</strain>
    </source>
</reference>